<feature type="region of interest" description="Disordered" evidence="4">
    <location>
        <begin position="104"/>
        <end position="163"/>
    </location>
</feature>
<dbReference type="SUPFAM" id="SSF50249">
    <property type="entry name" value="Nucleic acid-binding proteins"/>
    <property type="match status" value="1"/>
</dbReference>
<dbReference type="EMBL" id="UIDD01000007">
    <property type="protein sequence ID" value="SUQ63010.1"/>
    <property type="molecule type" value="Genomic_DNA"/>
</dbReference>
<reference evidence="6" key="1">
    <citation type="submission" date="2018-07" db="EMBL/GenBank/DDBJ databases">
        <authorList>
            <person name="Blom J."/>
        </authorList>
    </citation>
    <scope>NUCLEOTIDE SEQUENCE [LARGE SCALE GENOMIC DNA]</scope>
    <source>
        <strain evidence="6">CCOS 864</strain>
    </source>
</reference>
<dbReference type="PIRSF" id="PIRSF002070">
    <property type="entry name" value="SSB"/>
    <property type="match status" value="1"/>
</dbReference>
<proteinExistence type="predicted"/>
<dbReference type="Proteomes" id="UP000255177">
    <property type="component" value="Unassembled WGS sequence"/>
</dbReference>
<dbReference type="PROSITE" id="PS50935">
    <property type="entry name" value="SSB"/>
    <property type="match status" value="1"/>
</dbReference>
<dbReference type="InterPro" id="IPR012340">
    <property type="entry name" value="NA-bd_OB-fold"/>
</dbReference>
<evidence type="ECO:0000313" key="6">
    <source>
        <dbReference type="Proteomes" id="UP000255177"/>
    </source>
</evidence>
<protein>
    <recommendedName>
        <fullName evidence="2 3">Single-stranded DNA-binding protein</fullName>
    </recommendedName>
</protein>
<organism evidence="5 6">
    <name type="scientific">Pseudomonas wadenswilerensis</name>
    <dbReference type="NCBI Taxonomy" id="1785161"/>
    <lineage>
        <taxon>Bacteria</taxon>
        <taxon>Pseudomonadati</taxon>
        <taxon>Pseudomonadota</taxon>
        <taxon>Gammaproteobacteria</taxon>
        <taxon>Pseudomonadales</taxon>
        <taxon>Pseudomonadaceae</taxon>
        <taxon>Pseudomonas</taxon>
    </lineage>
</organism>
<dbReference type="InterPro" id="IPR011344">
    <property type="entry name" value="ssDNA-bd"/>
</dbReference>
<evidence type="ECO:0000313" key="5">
    <source>
        <dbReference type="EMBL" id="SUQ63010.1"/>
    </source>
</evidence>
<evidence type="ECO:0000256" key="3">
    <source>
        <dbReference type="RuleBase" id="RU000524"/>
    </source>
</evidence>
<evidence type="ECO:0000256" key="1">
    <source>
        <dbReference type="ARBA" id="ARBA00023125"/>
    </source>
</evidence>
<evidence type="ECO:0000256" key="2">
    <source>
        <dbReference type="PIRNR" id="PIRNR002070"/>
    </source>
</evidence>
<dbReference type="RefSeq" id="WP_115086597.1">
    <property type="nucleotide sequence ID" value="NZ_CBCSFG010000049.1"/>
</dbReference>
<dbReference type="CDD" id="cd04496">
    <property type="entry name" value="SSB_OBF"/>
    <property type="match status" value="1"/>
</dbReference>
<dbReference type="AlphaFoldDB" id="A0A380T0C9"/>
<keyword evidence="1 2" id="KW-0238">DNA-binding</keyword>
<dbReference type="NCBIfam" id="TIGR00621">
    <property type="entry name" value="ssb"/>
    <property type="match status" value="1"/>
</dbReference>
<name>A0A380T0C9_9PSED</name>
<keyword evidence="6" id="KW-1185">Reference proteome</keyword>
<dbReference type="GO" id="GO:0006260">
    <property type="term" value="P:DNA replication"/>
    <property type="evidence" value="ECO:0007669"/>
    <property type="project" value="InterPro"/>
</dbReference>
<dbReference type="Gene3D" id="2.40.50.140">
    <property type="entry name" value="Nucleic acid-binding proteins"/>
    <property type="match status" value="1"/>
</dbReference>
<evidence type="ECO:0000256" key="4">
    <source>
        <dbReference type="SAM" id="MobiDB-lite"/>
    </source>
</evidence>
<accession>A0A380T0C9</accession>
<dbReference type="InterPro" id="IPR000424">
    <property type="entry name" value="Primosome_PriB/ssb"/>
</dbReference>
<feature type="compositionally biased region" description="Low complexity" evidence="4">
    <location>
        <begin position="104"/>
        <end position="143"/>
    </location>
</feature>
<dbReference type="Pfam" id="PF00436">
    <property type="entry name" value="SSB"/>
    <property type="match status" value="1"/>
</dbReference>
<gene>
    <name evidence="5" type="primary">ssb</name>
    <name evidence="5" type="ORF">CCOS864_02460</name>
</gene>
<sequence>MPTLTDIGRLGRDAELRYTPEGNAVCNLALACEYGRKGQGGNRPTQWVDATLWGKQAEAMAPYLLKGQQLHFTIDDAHVETYTKADHSQGVKLTGRVIIIKFAGSPPQQAQQGSQQQQSRPQPQRQQSRPQAQQQNQQGAPGPDYDSFDDDIPFAPLHHLAGA</sequence>
<dbReference type="GO" id="GO:0003697">
    <property type="term" value="F:single-stranded DNA binding"/>
    <property type="evidence" value="ECO:0007669"/>
    <property type="project" value="InterPro"/>
</dbReference>